<keyword evidence="12" id="KW-1185">Reference proteome</keyword>
<evidence type="ECO:0000256" key="2">
    <source>
        <dbReference type="ARBA" id="ARBA00022553"/>
    </source>
</evidence>
<sequence length="1284" mass="135430">MDQPEVASDRSIAVIGLGCRLPGAANVDEFWERLIGNADSVTAIPADRYDAAAYHAPHAATPGKSVSAKGGFIADPFAFDPGFFGISPAEARAIDPQHRVLLQVVWEALEDAGIRPSALAGSRTGVFIGQATAEYGDEPRPLTEQDIRFTISSQLRAMASGRISYALDLRGPSVVLDTACSSSLVAVHLARQSLLTGESDLAVVGGANVVLSPRDSIAYSQADMLSPEGRCAFADADADGFVRSDGVGVVLLKRLADARRDGDPVLAVLAGSAVNNDGRSSGLLVKPSVSGQVDMLREACRSSGITPADLAYVEAHGTGTSVGDAVELAALAAVMGSERDPDRPLRTGSVKSNIGHAEAAAGIAGLIKTVLIARNGVIPASLHLNSPHALLAGPNSPVHVVTENEPLEDRDGTYLGVSSFGLSGTNAHVVVGRHPDGPGAEPAPAVEDGRPELLVISARSQRSLERLAASYARHLRPGGAGHEEPLHDICAAAALRRDHHPYRMWVIGTSHEELAGRLAALAAGEEIADGGRGEAGFGAERQTVFVFPGQGAQWPGMGRRLLDAFPAFRERMAECDAAIQAELGWSVIALLRREQEEFPTEIDVVQPALWAMEVSLAALWQDLGVSPSACIGHSMGETAAAVIAGALPVRDAAAVICRRSRLMRRLGGRGRMLATDLSPDEADLVAARYPDVCVAVENSPHSTVLAGDPESLGRLAEGMAERGRLARFVNVSVASHSPDMDALRSELLDALAGIEPRETSLPLYSTVRAESVPGTALDARYWMDNLRRPVRFAGAVSQLAKQEESVFLEISPHPLLTSAVDETLDAIGVRFLTVASLHRKEDEGVELARAAGRLHAAGAAIDFSRWFRDAARPVPLPRYPWDNEHLREAAAPPTATGFTYERPLGIEGLGLSFRGRAVVPPMLYVDAVLSAVRSELGGEHRIEDIALTGKLIDRREALGASVRVKLRPQGADHLVTVQVVAPGSTGEPARNCLTARVTSAPLQGGGTTESLDALLAHCTEYLPGPDFYDELRGYGYEVPGDLAGVGRLWRRAGRAVARMRLPEPGHAGAWEIPLQPLLAVLPRSGPDGASYTYLPVGVDSVVVHGDSTDLTGPVWSSAVLRPVAQDGTDSWDSIVRADVVIHADDGEHVLAELHGVQLLQVTGSPGAAEARDTPPRQRAGAAGATGPAHPAVADLPVPVPESAPESASEPAADGEAAVLTHAAALLGMRPERIDRRRPLRELGLDSITAVRLRQRIRNAMGIDLPVGRLLGRESIGQLVAATKM</sequence>
<protein>
    <recommendedName>
        <fullName evidence="13">Polyketide synthase</fullName>
    </recommendedName>
</protein>
<dbReference type="InterPro" id="IPR016035">
    <property type="entry name" value="Acyl_Trfase/lysoPLipase"/>
</dbReference>
<comment type="caution">
    <text evidence="6">Lacks conserved residue(s) required for the propagation of feature annotation.</text>
</comment>
<evidence type="ECO:0000256" key="7">
    <source>
        <dbReference type="SAM" id="MobiDB-lite"/>
    </source>
</evidence>
<dbReference type="SMART" id="SM00823">
    <property type="entry name" value="PKS_PP"/>
    <property type="match status" value="1"/>
</dbReference>
<keyword evidence="5" id="KW-0012">Acyltransferase</keyword>
<feature type="compositionally biased region" description="Low complexity" evidence="7">
    <location>
        <begin position="1179"/>
        <end position="1193"/>
    </location>
</feature>
<dbReference type="InterPro" id="IPR036736">
    <property type="entry name" value="ACP-like_sf"/>
</dbReference>
<feature type="region of interest" description="C-terminal hotdog fold" evidence="6">
    <location>
        <begin position="1019"/>
        <end position="1167"/>
    </location>
</feature>
<evidence type="ECO:0000313" key="11">
    <source>
        <dbReference type="EMBL" id="GGY27348.1"/>
    </source>
</evidence>
<evidence type="ECO:0000256" key="6">
    <source>
        <dbReference type="PROSITE-ProRule" id="PRU01363"/>
    </source>
</evidence>
<feature type="domain" description="PKS/mFAS DH" evidence="10">
    <location>
        <begin position="877"/>
        <end position="1167"/>
    </location>
</feature>
<dbReference type="InterPro" id="IPR016039">
    <property type="entry name" value="Thiolase-like"/>
</dbReference>
<evidence type="ECO:0000256" key="3">
    <source>
        <dbReference type="ARBA" id="ARBA00022679"/>
    </source>
</evidence>
<dbReference type="RefSeq" id="WP_190026868.1">
    <property type="nucleotide sequence ID" value="NZ_BMUU01000003.1"/>
</dbReference>
<proteinExistence type="predicted"/>
<dbReference type="InterPro" id="IPR042104">
    <property type="entry name" value="PKS_dehydratase_sf"/>
</dbReference>
<feature type="region of interest" description="Disordered" evidence="7">
    <location>
        <begin position="1164"/>
        <end position="1215"/>
    </location>
</feature>
<dbReference type="InterPro" id="IPR020841">
    <property type="entry name" value="PKS_Beta-ketoAc_synthase_dom"/>
</dbReference>
<dbReference type="Gene3D" id="3.10.129.110">
    <property type="entry name" value="Polyketide synthase dehydratase"/>
    <property type="match status" value="1"/>
</dbReference>
<dbReference type="Gene3D" id="3.40.366.10">
    <property type="entry name" value="Malonyl-Coenzyme A Acyl Carrier Protein, domain 2"/>
    <property type="match status" value="1"/>
</dbReference>
<organism evidence="11 12">
    <name type="scientific">Streptomyces xanthochromogenes</name>
    <dbReference type="NCBI Taxonomy" id="67384"/>
    <lineage>
        <taxon>Bacteria</taxon>
        <taxon>Bacillati</taxon>
        <taxon>Actinomycetota</taxon>
        <taxon>Actinomycetes</taxon>
        <taxon>Kitasatosporales</taxon>
        <taxon>Streptomycetaceae</taxon>
        <taxon>Streptomyces</taxon>
    </lineage>
</organism>
<dbReference type="PROSITE" id="PS52019">
    <property type="entry name" value="PKS_MFAS_DH"/>
    <property type="match status" value="1"/>
</dbReference>
<name>A0ABQ2ZVN4_9ACTN</name>
<dbReference type="Pfam" id="PF00698">
    <property type="entry name" value="Acyl_transf_1"/>
    <property type="match status" value="1"/>
</dbReference>
<dbReference type="GeneID" id="96290103"/>
<dbReference type="InterPro" id="IPR014030">
    <property type="entry name" value="Ketoacyl_synth_N"/>
</dbReference>
<feature type="compositionally biased region" description="Low complexity" evidence="7">
    <location>
        <begin position="1200"/>
        <end position="1215"/>
    </location>
</feature>
<dbReference type="Pfam" id="PF00550">
    <property type="entry name" value="PP-binding"/>
    <property type="match status" value="1"/>
</dbReference>
<dbReference type="PANTHER" id="PTHR43775">
    <property type="entry name" value="FATTY ACID SYNTHASE"/>
    <property type="match status" value="1"/>
</dbReference>
<dbReference type="EMBL" id="BMUU01000003">
    <property type="protein sequence ID" value="GGY27348.1"/>
    <property type="molecule type" value="Genomic_DNA"/>
</dbReference>
<dbReference type="SUPFAM" id="SSF47336">
    <property type="entry name" value="ACP-like"/>
    <property type="match status" value="1"/>
</dbReference>
<dbReference type="InterPro" id="IPR009081">
    <property type="entry name" value="PP-bd_ACP"/>
</dbReference>
<dbReference type="PANTHER" id="PTHR43775:SF37">
    <property type="entry name" value="SI:DKEY-61P9.11"/>
    <property type="match status" value="1"/>
</dbReference>
<keyword evidence="2" id="KW-0597">Phosphoprotein</keyword>
<keyword evidence="3" id="KW-0808">Transferase</keyword>
<evidence type="ECO:0000256" key="4">
    <source>
        <dbReference type="ARBA" id="ARBA00023194"/>
    </source>
</evidence>
<dbReference type="InterPro" id="IPR016036">
    <property type="entry name" value="Malonyl_transacylase_ACP-bd"/>
</dbReference>
<dbReference type="Gene3D" id="1.10.1200.10">
    <property type="entry name" value="ACP-like"/>
    <property type="match status" value="1"/>
</dbReference>
<dbReference type="Pfam" id="PF00109">
    <property type="entry name" value="ketoacyl-synt"/>
    <property type="match status" value="1"/>
</dbReference>
<evidence type="ECO:0000259" key="8">
    <source>
        <dbReference type="PROSITE" id="PS50075"/>
    </source>
</evidence>
<dbReference type="Pfam" id="PF14765">
    <property type="entry name" value="PS-DH"/>
    <property type="match status" value="1"/>
</dbReference>
<dbReference type="SMART" id="SM01294">
    <property type="entry name" value="PKS_PP_betabranch"/>
    <property type="match status" value="1"/>
</dbReference>
<dbReference type="PROSITE" id="PS00012">
    <property type="entry name" value="PHOSPHOPANTETHEINE"/>
    <property type="match status" value="1"/>
</dbReference>
<accession>A0ABQ2ZVN4</accession>
<keyword evidence="1" id="KW-0596">Phosphopantetheine</keyword>
<evidence type="ECO:0008006" key="13">
    <source>
        <dbReference type="Google" id="ProtNLM"/>
    </source>
</evidence>
<dbReference type="Gene3D" id="3.30.70.3290">
    <property type="match status" value="1"/>
</dbReference>
<dbReference type="Pfam" id="PF02801">
    <property type="entry name" value="Ketoacyl-synt_C"/>
    <property type="match status" value="1"/>
</dbReference>
<dbReference type="InterPro" id="IPR032821">
    <property type="entry name" value="PKS_assoc"/>
</dbReference>
<dbReference type="InterPro" id="IPR014043">
    <property type="entry name" value="Acyl_transferase_dom"/>
</dbReference>
<dbReference type="Proteomes" id="UP000600946">
    <property type="component" value="Unassembled WGS sequence"/>
</dbReference>
<dbReference type="CDD" id="cd00833">
    <property type="entry name" value="PKS"/>
    <property type="match status" value="1"/>
</dbReference>
<evidence type="ECO:0000313" key="12">
    <source>
        <dbReference type="Proteomes" id="UP000600946"/>
    </source>
</evidence>
<dbReference type="InterPro" id="IPR006162">
    <property type="entry name" value="Ppantetheine_attach_site"/>
</dbReference>
<dbReference type="SMART" id="SM00825">
    <property type="entry name" value="PKS_KS"/>
    <property type="match status" value="1"/>
</dbReference>
<dbReference type="SUPFAM" id="SSF53901">
    <property type="entry name" value="Thiolase-like"/>
    <property type="match status" value="1"/>
</dbReference>
<dbReference type="PROSITE" id="PS50075">
    <property type="entry name" value="CARRIER"/>
    <property type="match status" value="1"/>
</dbReference>
<feature type="region of interest" description="N-terminal hotdog fold" evidence="6">
    <location>
        <begin position="877"/>
        <end position="1003"/>
    </location>
</feature>
<comment type="caution">
    <text evidence="11">The sequence shown here is derived from an EMBL/GenBank/DDBJ whole genome shotgun (WGS) entry which is preliminary data.</text>
</comment>
<feature type="domain" description="Ketosynthase family 3 (KS3)" evidence="9">
    <location>
        <begin position="9"/>
        <end position="433"/>
    </location>
</feature>
<evidence type="ECO:0000256" key="5">
    <source>
        <dbReference type="ARBA" id="ARBA00023315"/>
    </source>
</evidence>
<reference evidence="12" key="1">
    <citation type="journal article" date="2019" name="Int. J. Syst. Evol. Microbiol.">
        <title>The Global Catalogue of Microorganisms (GCM) 10K type strain sequencing project: providing services to taxonomists for standard genome sequencing and annotation.</title>
        <authorList>
            <consortium name="The Broad Institute Genomics Platform"/>
            <consortium name="The Broad Institute Genome Sequencing Center for Infectious Disease"/>
            <person name="Wu L."/>
            <person name="Ma J."/>
        </authorList>
    </citation>
    <scope>NUCLEOTIDE SEQUENCE [LARGE SCALE GENOMIC DNA]</scope>
    <source>
        <strain evidence="12">JCM 4594</strain>
    </source>
</reference>
<dbReference type="InterPro" id="IPR001227">
    <property type="entry name" value="Ac_transferase_dom_sf"/>
</dbReference>
<dbReference type="InterPro" id="IPR049551">
    <property type="entry name" value="PKS_DH_C"/>
</dbReference>
<dbReference type="InterPro" id="IPR014031">
    <property type="entry name" value="Ketoacyl_synth_C"/>
</dbReference>
<dbReference type="PROSITE" id="PS00606">
    <property type="entry name" value="KS3_1"/>
    <property type="match status" value="1"/>
</dbReference>
<dbReference type="SUPFAM" id="SSF55048">
    <property type="entry name" value="Probable ACP-binding domain of malonyl-CoA ACP transacylase"/>
    <property type="match status" value="1"/>
</dbReference>
<evidence type="ECO:0000256" key="1">
    <source>
        <dbReference type="ARBA" id="ARBA00022450"/>
    </source>
</evidence>
<dbReference type="InterPro" id="IPR049900">
    <property type="entry name" value="PKS_mFAS_DH"/>
</dbReference>
<dbReference type="InterPro" id="IPR020806">
    <property type="entry name" value="PKS_PP-bd"/>
</dbReference>
<dbReference type="Gene3D" id="3.40.47.10">
    <property type="match status" value="1"/>
</dbReference>
<dbReference type="SUPFAM" id="SSF52151">
    <property type="entry name" value="FabD/lysophospholipase-like"/>
    <property type="match status" value="1"/>
</dbReference>
<evidence type="ECO:0000259" key="10">
    <source>
        <dbReference type="PROSITE" id="PS52019"/>
    </source>
</evidence>
<feature type="domain" description="Carrier" evidence="8">
    <location>
        <begin position="1209"/>
        <end position="1284"/>
    </location>
</feature>
<dbReference type="PROSITE" id="PS52004">
    <property type="entry name" value="KS3_2"/>
    <property type="match status" value="1"/>
</dbReference>
<dbReference type="InterPro" id="IPR018201">
    <property type="entry name" value="Ketoacyl_synth_AS"/>
</dbReference>
<dbReference type="InterPro" id="IPR050091">
    <property type="entry name" value="PKS_NRPS_Biosynth_Enz"/>
</dbReference>
<dbReference type="SMART" id="SM00827">
    <property type="entry name" value="PKS_AT"/>
    <property type="match status" value="1"/>
</dbReference>
<dbReference type="Pfam" id="PF16197">
    <property type="entry name" value="KAsynt_C_assoc"/>
    <property type="match status" value="1"/>
</dbReference>
<keyword evidence="4" id="KW-0045">Antibiotic biosynthesis</keyword>
<gene>
    <name evidence="11" type="ORF">GCM10010326_21130</name>
</gene>
<evidence type="ECO:0000259" key="9">
    <source>
        <dbReference type="PROSITE" id="PS52004"/>
    </source>
</evidence>